<proteinExistence type="predicted"/>
<evidence type="ECO:0000313" key="1">
    <source>
        <dbReference type="EMBL" id="KAK8865063.1"/>
    </source>
</evidence>
<dbReference type="PANTHER" id="PTHR24159:SF5">
    <property type="entry name" value="ANK_REP_REGION DOMAIN-CONTAINING PROTEIN"/>
    <property type="match status" value="1"/>
</dbReference>
<dbReference type="EMBL" id="JAPFFF010000016">
    <property type="protein sequence ID" value="KAK8865063.1"/>
    <property type="molecule type" value="Genomic_DNA"/>
</dbReference>
<dbReference type="SUPFAM" id="SSF48403">
    <property type="entry name" value="Ankyrin repeat"/>
    <property type="match status" value="1"/>
</dbReference>
<keyword evidence="2" id="KW-1185">Reference proteome</keyword>
<name>A0ABR2IL52_9EUKA</name>
<evidence type="ECO:0000313" key="2">
    <source>
        <dbReference type="Proteomes" id="UP001470230"/>
    </source>
</evidence>
<sequence>MNVPKYIEEMKETQQKIIDFIEDDEEIEEKLQNLRFFIDDLEIKKNIHKFRSFLYLVANISNNYHRSKDFFSKIAKIILILKNLITQKLTNSEIFNIFENNKRIILFLYEEKIIEIDEYIAKLIISKKFYEKKYSYYFFKEIKPFLDNSMIRKHLKYDFLTDDFDEKRKEGENENYLPTIIRNDSIEDFIIFVNQNNYPLNSVIPISIYETNSFLIGKTPTLIEYSAFFGSVQIFTYLYKNKVKMKLSLWIYAIHGNNPEMIQLLVNILKLDDKNYICCLKEAIKCHYNEMTNYILNNLLTQKVENENLGHHLNSTIFHYYNFAFFPESFTDKYIFFYACQYDHFFIVEFLLETKKIELNLTVVSTQILYLMKFQIKKNSYNFLI</sequence>
<dbReference type="Proteomes" id="UP001470230">
    <property type="component" value="Unassembled WGS sequence"/>
</dbReference>
<evidence type="ECO:0008006" key="3">
    <source>
        <dbReference type="Google" id="ProtNLM"/>
    </source>
</evidence>
<reference evidence="1 2" key="1">
    <citation type="submission" date="2024-04" db="EMBL/GenBank/DDBJ databases">
        <title>Tritrichomonas musculus Genome.</title>
        <authorList>
            <person name="Alves-Ferreira E."/>
            <person name="Grigg M."/>
            <person name="Lorenzi H."/>
            <person name="Galac M."/>
        </authorList>
    </citation>
    <scope>NUCLEOTIDE SEQUENCE [LARGE SCALE GENOMIC DNA]</scope>
    <source>
        <strain evidence="1 2">EAF2021</strain>
    </source>
</reference>
<comment type="caution">
    <text evidence="1">The sequence shown here is derived from an EMBL/GenBank/DDBJ whole genome shotgun (WGS) entry which is preliminary data.</text>
</comment>
<dbReference type="PANTHER" id="PTHR24159">
    <property type="match status" value="1"/>
</dbReference>
<dbReference type="InterPro" id="IPR036770">
    <property type="entry name" value="Ankyrin_rpt-contain_sf"/>
</dbReference>
<gene>
    <name evidence="1" type="ORF">M9Y10_010593</name>
</gene>
<protein>
    <recommendedName>
        <fullName evidence="3">DUF3447 domain-containing protein</fullName>
    </recommendedName>
</protein>
<organism evidence="1 2">
    <name type="scientific">Tritrichomonas musculus</name>
    <dbReference type="NCBI Taxonomy" id="1915356"/>
    <lineage>
        <taxon>Eukaryota</taxon>
        <taxon>Metamonada</taxon>
        <taxon>Parabasalia</taxon>
        <taxon>Tritrichomonadida</taxon>
        <taxon>Tritrichomonadidae</taxon>
        <taxon>Tritrichomonas</taxon>
    </lineage>
</organism>
<accession>A0ABR2IL52</accession>